<evidence type="ECO:0000256" key="1">
    <source>
        <dbReference type="ARBA" id="ARBA00008354"/>
    </source>
</evidence>
<dbReference type="EMBL" id="JAVDPF010000003">
    <property type="protein sequence ID" value="KAL1885161.1"/>
    <property type="molecule type" value="Genomic_DNA"/>
</dbReference>
<dbReference type="Pfam" id="PF03367">
    <property type="entry name" value="Zn_ribbon_ZPR1"/>
    <property type="match status" value="2"/>
</dbReference>
<dbReference type="Proteomes" id="UP001583193">
    <property type="component" value="Unassembled WGS sequence"/>
</dbReference>
<dbReference type="PANTHER" id="PTHR10876">
    <property type="entry name" value="ZINC FINGER PROTEIN ZPR1"/>
    <property type="match status" value="1"/>
</dbReference>
<keyword evidence="8" id="KW-1185">Reference proteome</keyword>
<evidence type="ECO:0000313" key="8">
    <source>
        <dbReference type="Proteomes" id="UP001583193"/>
    </source>
</evidence>
<dbReference type="Gene3D" id="2.60.120.1040">
    <property type="entry name" value="ZPR1, A/B domain"/>
    <property type="match status" value="2"/>
</dbReference>
<dbReference type="InterPro" id="IPR040141">
    <property type="entry name" value="ZPR1"/>
</dbReference>
<dbReference type="GO" id="GO:0008270">
    <property type="term" value="F:zinc ion binding"/>
    <property type="evidence" value="ECO:0007669"/>
    <property type="project" value="UniProtKB-KW"/>
</dbReference>
<dbReference type="Gene3D" id="2.20.25.420">
    <property type="entry name" value="ZPR1, zinc finger domain"/>
    <property type="match status" value="2"/>
</dbReference>
<feature type="compositionally biased region" description="Basic and acidic residues" evidence="5">
    <location>
        <begin position="464"/>
        <end position="493"/>
    </location>
</feature>
<accession>A0ABR3YB28</accession>
<feature type="region of interest" description="Disordered" evidence="5">
    <location>
        <begin position="1"/>
        <end position="45"/>
    </location>
</feature>
<comment type="caution">
    <text evidence="7">The sequence shown here is derived from an EMBL/GenBank/DDBJ whole genome shotgun (WGS) entry which is preliminary data.</text>
</comment>
<comment type="similarity">
    <text evidence="1">Belongs to the ZPR1 family.</text>
</comment>
<keyword evidence="3 7" id="KW-0863">Zinc-finger</keyword>
<evidence type="ECO:0000313" key="7">
    <source>
        <dbReference type="EMBL" id="KAL1885161.1"/>
    </source>
</evidence>
<protein>
    <submittedName>
        <fullName evidence="7">Nucleolar zinc-finger protein</fullName>
    </submittedName>
</protein>
<evidence type="ECO:0000256" key="5">
    <source>
        <dbReference type="SAM" id="MobiDB-lite"/>
    </source>
</evidence>
<sequence>MSVEGTEQQQNNDQAHAAAQMDKMLDASMAQKSDSQFQKPSDLVERDEDTGLVSVESMCVNCGENGTTRLLLIRVPFFRDIILESFECPHCYLKNNSVKSAGQIQPQGTKYTLDVENEADMQRQVIRSDTSIFKLETLGVEMPKGESQMTNVEGVLRRIYDSLSQEQPLRKVEAPELYNALEPIIERIGKMLEGQAFPFTISLDDPTGNSWIAPNPNDKGHKYRRRDYPRTHEQNEELGISADPEAQKLEGVQLKEAVGDPEDLDITDGKVYTLPAECPGCTKQCVVNMQKVSIPYFKDVFIWSTVCDHCGYRTNEVKTGGEVPEKGRRITVKVENEVDLSRDILKSDTCALKSEDLDLEVQPGTLGGRFTTIEGLLTEVRDQLHGQIFDLGTGGGDSMASSDKETWERFFNKLDSAIKGEKKFTIILEDPLANSYVQDLCSPAPDPQLTIEDYTRTDEEEEELGLKDMKVEGYEKDAEENKDTKPEETKQES</sequence>
<name>A0ABR3YB28_9EURO</name>
<dbReference type="NCBIfam" id="TIGR00310">
    <property type="entry name" value="ZPR1_znf"/>
    <property type="match status" value="2"/>
</dbReference>
<dbReference type="Pfam" id="PF22794">
    <property type="entry name" value="jr-ZPR1"/>
    <property type="match status" value="2"/>
</dbReference>
<feature type="compositionally biased region" description="Low complexity" evidence="5">
    <location>
        <begin position="8"/>
        <end position="20"/>
    </location>
</feature>
<dbReference type="InterPro" id="IPR004457">
    <property type="entry name" value="Znf_ZPR1"/>
</dbReference>
<dbReference type="PANTHER" id="PTHR10876:SF0">
    <property type="entry name" value="ZINC FINGER PROTEIN ZPR1"/>
    <property type="match status" value="1"/>
</dbReference>
<evidence type="ECO:0000256" key="4">
    <source>
        <dbReference type="ARBA" id="ARBA00022833"/>
    </source>
</evidence>
<feature type="domain" description="Zinc finger ZPR1-type" evidence="6">
    <location>
        <begin position="57"/>
        <end position="214"/>
    </location>
</feature>
<dbReference type="InterPro" id="IPR042451">
    <property type="entry name" value="ZPR1_A/B_dom"/>
</dbReference>
<proteinExistence type="inferred from homology"/>
<feature type="compositionally biased region" description="Polar residues" evidence="5">
    <location>
        <begin position="30"/>
        <end position="39"/>
    </location>
</feature>
<keyword evidence="4" id="KW-0862">Zinc</keyword>
<reference evidence="7 8" key="1">
    <citation type="journal article" date="2024" name="IMA Fungus">
        <title>IMA Genome - F19 : A genome assembly and annotation guide to empower mycologists, including annotated draft genome sequences of Ceratocystis pirilliformis, Diaporthe australafricana, Fusarium ophioides, Paecilomyces lecythidis, and Sporothrix stenoceras.</title>
        <authorList>
            <person name="Aylward J."/>
            <person name="Wilson A.M."/>
            <person name="Visagie C.M."/>
            <person name="Spraker J."/>
            <person name="Barnes I."/>
            <person name="Buitendag C."/>
            <person name="Ceriani C."/>
            <person name="Del Mar Angel L."/>
            <person name="du Plessis D."/>
            <person name="Fuchs T."/>
            <person name="Gasser K."/>
            <person name="Kramer D."/>
            <person name="Li W."/>
            <person name="Munsamy K."/>
            <person name="Piso A."/>
            <person name="Price J.L."/>
            <person name="Sonnekus B."/>
            <person name="Thomas C."/>
            <person name="van der Nest A."/>
            <person name="van Dijk A."/>
            <person name="van Heerden A."/>
            <person name="van Vuuren N."/>
            <person name="Yilmaz N."/>
            <person name="Duong T.A."/>
            <person name="van der Merwe N.A."/>
            <person name="Wingfield M.J."/>
            <person name="Wingfield B.D."/>
        </authorList>
    </citation>
    <scope>NUCLEOTIDE SEQUENCE [LARGE SCALE GENOMIC DNA]</scope>
    <source>
        <strain evidence="7 8">CMW 18167</strain>
    </source>
</reference>
<keyword evidence="2" id="KW-0479">Metal-binding</keyword>
<evidence type="ECO:0000256" key="3">
    <source>
        <dbReference type="ARBA" id="ARBA00022771"/>
    </source>
</evidence>
<evidence type="ECO:0000259" key="6">
    <source>
        <dbReference type="SMART" id="SM00709"/>
    </source>
</evidence>
<organism evidence="7 8">
    <name type="scientific">Paecilomyces lecythidis</name>
    <dbReference type="NCBI Taxonomy" id="3004212"/>
    <lineage>
        <taxon>Eukaryota</taxon>
        <taxon>Fungi</taxon>
        <taxon>Dikarya</taxon>
        <taxon>Ascomycota</taxon>
        <taxon>Pezizomycotina</taxon>
        <taxon>Eurotiomycetes</taxon>
        <taxon>Eurotiomycetidae</taxon>
        <taxon>Eurotiales</taxon>
        <taxon>Thermoascaceae</taxon>
        <taxon>Paecilomyces</taxon>
    </lineage>
</organism>
<evidence type="ECO:0000256" key="2">
    <source>
        <dbReference type="ARBA" id="ARBA00022723"/>
    </source>
</evidence>
<feature type="domain" description="Zinc finger ZPR1-type" evidence="6">
    <location>
        <begin position="276"/>
        <end position="439"/>
    </location>
</feature>
<dbReference type="SMART" id="SM00709">
    <property type="entry name" value="Zpr1"/>
    <property type="match status" value="2"/>
</dbReference>
<dbReference type="InterPro" id="IPR056180">
    <property type="entry name" value="ZPR1_jr_dom"/>
</dbReference>
<gene>
    <name evidence="7" type="primary">ZPR1</name>
    <name evidence="7" type="ORF">Plec18167_001818</name>
</gene>
<feature type="region of interest" description="Disordered" evidence="5">
    <location>
        <begin position="442"/>
        <end position="493"/>
    </location>
</feature>
<dbReference type="InterPro" id="IPR042452">
    <property type="entry name" value="ZPR1_Znf1/2"/>
</dbReference>